<dbReference type="PANTHER" id="PTHR33204">
    <property type="entry name" value="TRANSCRIPTIONAL REGULATOR, MARR FAMILY"/>
    <property type="match status" value="1"/>
</dbReference>
<dbReference type="EMBL" id="VFQE01000001">
    <property type="protein sequence ID" value="TQN42109.1"/>
    <property type="molecule type" value="Genomic_DNA"/>
</dbReference>
<accession>A0A543PDH6</accession>
<reference evidence="5 6" key="1">
    <citation type="submission" date="2019-06" db="EMBL/GenBank/DDBJ databases">
        <title>Sequencing the genomes of 1000 actinobacteria strains.</title>
        <authorList>
            <person name="Klenk H.-P."/>
        </authorList>
    </citation>
    <scope>NUCLEOTIDE SEQUENCE [LARGE SCALE GENOMIC DNA]</scope>
    <source>
        <strain evidence="5 6">DSM 46837</strain>
    </source>
</reference>
<dbReference type="Gene3D" id="1.10.10.10">
    <property type="entry name" value="Winged helix-like DNA-binding domain superfamily/Winged helix DNA-binding domain"/>
    <property type="match status" value="1"/>
</dbReference>
<dbReference type="Pfam" id="PF01638">
    <property type="entry name" value="HxlR"/>
    <property type="match status" value="1"/>
</dbReference>
<dbReference type="Proteomes" id="UP000319865">
    <property type="component" value="Unassembled WGS sequence"/>
</dbReference>
<evidence type="ECO:0000256" key="3">
    <source>
        <dbReference type="ARBA" id="ARBA00023163"/>
    </source>
</evidence>
<dbReference type="SUPFAM" id="SSF46785">
    <property type="entry name" value="Winged helix' DNA-binding domain"/>
    <property type="match status" value="1"/>
</dbReference>
<evidence type="ECO:0000313" key="6">
    <source>
        <dbReference type="Proteomes" id="UP000319865"/>
    </source>
</evidence>
<dbReference type="AlphaFoldDB" id="A0A543PDH6"/>
<keyword evidence="6" id="KW-1185">Reference proteome</keyword>
<evidence type="ECO:0000256" key="2">
    <source>
        <dbReference type="ARBA" id="ARBA00023125"/>
    </source>
</evidence>
<protein>
    <submittedName>
        <fullName evidence="5">HxlR family transcriptional regulator</fullName>
    </submittedName>
</protein>
<dbReference type="RefSeq" id="WP_246063385.1">
    <property type="nucleotide sequence ID" value="NZ_VFQE01000001.1"/>
</dbReference>
<keyword evidence="2" id="KW-0238">DNA-binding</keyword>
<evidence type="ECO:0000259" key="4">
    <source>
        <dbReference type="PROSITE" id="PS51118"/>
    </source>
</evidence>
<dbReference type="InterPro" id="IPR036388">
    <property type="entry name" value="WH-like_DNA-bd_sf"/>
</dbReference>
<feature type="domain" description="HTH hxlR-type" evidence="4">
    <location>
        <begin position="11"/>
        <end position="105"/>
    </location>
</feature>
<comment type="caution">
    <text evidence="5">The sequence shown here is derived from an EMBL/GenBank/DDBJ whole genome shotgun (WGS) entry which is preliminary data.</text>
</comment>
<organism evidence="5 6">
    <name type="scientific">Blastococcus colisei</name>
    <dbReference type="NCBI Taxonomy" id="1564162"/>
    <lineage>
        <taxon>Bacteria</taxon>
        <taxon>Bacillati</taxon>
        <taxon>Actinomycetota</taxon>
        <taxon>Actinomycetes</taxon>
        <taxon>Geodermatophilales</taxon>
        <taxon>Geodermatophilaceae</taxon>
        <taxon>Blastococcus</taxon>
    </lineage>
</organism>
<name>A0A543PDH6_9ACTN</name>
<evidence type="ECO:0000313" key="5">
    <source>
        <dbReference type="EMBL" id="TQN42109.1"/>
    </source>
</evidence>
<dbReference type="PANTHER" id="PTHR33204:SF18">
    <property type="entry name" value="TRANSCRIPTIONAL REGULATORY PROTEIN"/>
    <property type="match status" value="1"/>
</dbReference>
<dbReference type="GO" id="GO:0003677">
    <property type="term" value="F:DNA binding"/>
    <property type="evidence" value="ECO:0007669"/>
    <property type="project" value="UniProtKB-KW"/>
</dbReference>
<gene>
    <name evidence="5" type="ORF">FHU33_1502</name>
</gene>
<proteinExistence type="predicted"/>
<keyword evidence="3" id="KW-0804">Transcription</keyword>
<dbReference type="InterPro" id="IPR036390">
    <property type="entry name" value="WH_DNA-bd_sf"/>
</dbReference>
<keyword evidence="1" id="KW-0805">Transcription regulation</keyword>
<dbReference type="PROSITE" id="PS51118">
    <property type="entry name" value="HTH_HXLR"/>
    <property type="match status" value="1"/>
</dbReference>
<sequence>MAGRKTYGQFCALARAMDHVGDRWTLLVVRELLIAPARYGDLAAALPGAATNLIAQRLRQLTDDGIVERIGPAGAHYALTSHGRGLEPVIMELIRWGAAYMATGPGNDVVDERWAWLAVRALLEGLAPGLPPGAVAVRCGEFEFSVVVEGSGRHVVREAAGERRAVVSAPLPALLGAVASGEWDDVRLEGDGAFARAVLDPGSSGRPPWP</sequence>
<evidence type="ECO:0000256" key="1">
    <source>
        <dbReference type="ARBA" id="ARBA00023015"/>
    </source>
</evidence>
<dbReference type="InterPro" id="IPR002577">
    <property type="entry name" value="HTH_HxlR"/>
</dbReference>